<accession>A0A841D3L6</accession>
<feature type="region of interest" description="Disordered" evidence="1">
    <location>
        <begin position="1"/>
        <end position="130"/>
    </location>
</feature>
<feature type="compositionally biased region" description="Basic and acidic residues" evidence="1">
    <location>
        <begin position="1"/>
        <end position="21"/>
    </location>
</feature>
<feature type="compositionally biased region" description="Basic and acidic residues" evidence="1">
    <location>
        <begin position="173"/>
        <end position="183"/>
    </location>
</feature>
<name>A0A841D3L6_PLAVE</name>
<dbReference type="EMBL" id="JACHJJ010000006">
    <property type="protein sequence ID" value="MBB5963094.1"/>
    <property type="molecule type" value="Genomic_DNA"/>
</dbReference>
<sequence length="404" mass="41464">MGRHGERGDELPRHRGTRDPEPAPDPGGRGEPAGRRLRPEQSATTGIWPGIQDGPHDRLHGGLRDGFDDGSPDGLHDRPHGGLHDGPQDGPRDGLHGGLRDETRTGFLGSGWSAETGSSGPDRSGGERRSGGWLKAALLAVTAMVAVTGGTVLGVQAWKSPEASVADCARDDCLAGASDRPEPEAGTPEPDGEPVPDEEPVEAEAAQTSPAPAPPAPRRSTGPTRRPSPGPTATRVPQSAETAPPEDEPLPTEEPPEEGSGELIDVDNRSAPTSTPTSAPTSAQPTPVPDATGSPVAETPVPVSAGEAAITVGFGVLKQRSRAYTAELVVAADGRIGVLELSLPVGGEVASVTGARWRQDGGTLVIKSAGELEAGEELVVTFTAYGRAKAPRDCRSAQGDCSVT</sequence>
<dbReference type="InterPro" id="IPR012291">
    <property type="entry name" value="CBM2_carb-bd_dom_sf"/>
</dbReference>
<feature type="region of interest" description="Disordered" evidence="1">
    <location>
        <begin position="173"/>
        <end position="300"/>
    </location>
</feature>
<dbReference type="GO" id="GO:0004553">
    <property type="term" value="F:hydrolase activity, hydrolyzing O-glycosyl compounds"/>
    <property type="evidence" value="ECO:0007669"/>
    <property type="project" value="InterPro"/>
</dbReference>
<comment type="caution">
    <text evidence="2">The sequence shown here is derived from an EMBL/GenBank/DDBJ whole genome shotgun (WGS) entry which is preliminary data.</text>
</comment>
<dbReference type="AlphaFoldDB" id="A0A841D3L6"/>
<protein>
    <recommendedName>
        <fullName evidence="4">CBM2 domain-containing protein</fullName>
    </recommendedName>
</protein>
<evidence type="ECO:0000313" key="3">
    <source>
        <dbReference type="Proteomes" id="UP000562352"/>
    </source>
</evidence>
<evidence type="ECO:0008006" key="4">
    <source>
        <dbReference type="Google" id="ProtNLM"/>
    </source>
</evidence>
<reference evidence="2 3" key="1">
    <citation type="submission" date="2020-08" db="EMBL/GenBank/DDBJ databases">
        <title>Genomic Encyclopedia of Type Strains, Phase III (KMG-III): the genomes of soil and plant-associated and newly described type strains.</title>
        <authorList>
            <person name="Whitman W."/>
        </authorList>
    </citation>
    <scope>NUCLEOTIDE SEQUENCE [LARGE SCALE GENOMIC DNA]</scope>
    <source>
        <strain evidence="2 3">CECT 3303</strain>
    </source>
</reference>
<dbReference type="Proteomes" id="UP000562352">
    <property type="component" value="Unassembled WGS sequence"/>
</dbReference>
<proteinExistence type="predicted"/>
<feature type="compositionally biased region" description="Acidic residues" evidence="1">
    <location>
        <begin position="190"/>
        <end position="202"/>
    </location>
</feature>
<feature type="compositionally biased region" description="Basic and acidic residues" evidence="1">
    <location>
        <begin position="54"/>
        <end position="67"/>
    </location>
</feature>
<feature type="compositionally biased region" description="Basic and acidic residues" evidence="1">
    <location>
        <begin position="74"/>
        <end position="104"/>
    </location>
</feature>
<feature type="compositionally biased region" description="Low complexity" evidence="1">
    <location>
        <begin position="270"/>
        <end position="285"/>
    </location>
</feature>
<feature type="compositionally biased region" description="Low complexity" evidence="1">
    <location>
        <begin position="218"/>
        <end position="243"/>
    </location>
</feature>
<gene>
    <name evidence="2" type="ORF">FHS22_002368</name>
</gene>
<dbReference type="GO" id="GO:0030247">
    <property type="term" value="F:polysaccharide binding"/>
    <property type="evidence" value="ECO:0007669"/>
    <property type="project" value="InterPro"/>
</dbReference>
<evidence type="ECO:0000256" key="1">
    <source>
        <dbReference type="SAM" id="MobiDB-lite"/>
    </source>
</evidence>
<keyword evidence="3" id="KW-1185">Reference proteome</keyword>
<evidence type="ECO:0000313" key="2">
    <source>
        <dbReference type="EMBL" id="MBB5963094.1"/>
    </source>
</evidence>
<feature type="compositionally biased region" description="Acidic residues" evidence="1">
    <location>
        <begin position="244"/>
        <end position="260"/>
    </location>
</feature>
<organism evidence="2 3">
    <name type="scientific">Planomonospora venezuelensis</name>
    <dbReference type="NCBI Taxonomy" id="1999"/>
    <lineage>
        <taxon>Bacteria</taxon>
        <taxon>Bacillati</taxon>
        <taxon>Actinomycetota</taxon>
        <taxon>Actinomycetes</taxon>
        <taxon>Streptosporangiales</taxon>
        <taxon>Streptosporangiaceae</taxon>
        <taxon>Planomonospora</taxon>
    </lineage>
</organism>
<dbReference type="RefSeq" id="WP_184940997.1">
    <property type="nucleotide sequence ID" value="NZ_BAAAWZ010000001.1"/>
</dbReference>
<dbReference type="Gene3D" id="2.60.40.290">
    <property type="match status" value="1"/>
</dbReference>